<keyword evidence="1" id="KW-1133">Transmembrane helix</keyword>
<protein>
    <submittedName>
        <fullName evidence="2">Uncharacterized protein</fullName>
    </submittedName>
</protein>
<sequence>MTARLGSAIFRSMLDIFDILEEPKFWFALASGLAPIVVAIIILWLRR</sequence>
<evidence type="ECO:0000313" key="2">
    <source>
        <dbReference type="EMBL" id="GLR90833.1"/>
    </source>
</evidence>
<keyword evidence="3" id="KW-1185">Reference proteome</keyword>
<feature type="transmembrane region" description="Helical" evidence="1">
    <location>
        <begin position="25"/>
        <end position="45"/>
    </location>
</feature>
<accession>A0ABQ6BF88</accession>
<evidence type="ECO:0000313" key="3">
    <source>
        <dbReference type="Proteomes" id="UP001156905"/>
    </source>
</evidence>
<proteinExistence type="predicted"/>
<organism evidence="2 3">
    <name type="scientific">Bradyrhizobium iriomotense</name>
    <dbReference type="NCBI Taxonomy" id="441950"/>
    <lineage>
        <taxon>Bacteria</taxon>
        <taxon>Pseudomonadati</taxon>
        <taxon>Pseudomonadota</taxon>
        <taxon>Alphaproteobacteria</taxon>
        <taxon>Hyphomicrobiales</taxon>
        <taxon>Nitrobacteraceae</taxon>
        <taxon>Bradyrhizobium</taxon>
    </lineage>
</organism>
<gene>
    <name evidence="2" type="ORF">GCM10007857_75490</name>
</gene>
<keyword evidence="1" id="KW-0472">Membrane</keyword>
<keyword evidence="1" id="KW-0812">Transmembrane</keyword>
<dbReference type="Proteomes" id="UP001156905">
    <property type="component" value="Unassembled WGS sequence"/>
</dbReference>
<name>A0ABQ6BF88_9BRAD</name>
<reference evidence="3" key="1">
    <citation type="journal article" date="2019" name="Int. J. Syst. Evol. Microbiol.">
        <title>The Global Catalogue of Microorganisms (GCM) 10K type strain sequencing project: providing services to taxonomists for standard genome sequencing and annotation.</title>
        <authorList>
            <consortium name="The Broad Institute Genomics Platform"/>
            <consortium name="The Broad Institute Genome Sequencing Center for Infectious Disease"/>
            <person name="Wu L."/>
            <person name="Ma J."/>
        </authorList>
    </citation>
    <scope>NUCLEOTIDE SEQUENCE [LARGE SCALE GENOMIC DNA]</scope>
    <source>
        <strain evidence="3">NBRC 102520</strain>
    </source>
</reference>
<evidence type="ECO:0000256" key="1">
    <source>
        <dbReference type="SAM" id="Phobius"/>
    </source>
</evidence>
<dbReference type="EMBL" id="BSOW01000038">
    <property type="protein sequence ID" value="GLR90833.1"/>
    <property type="molecule type" value="Genomic_DNA"/>
</dbReference>
<comment type="caution">
    <text evidence="2">The sequence shown here is derived from an EMBL/GenBank/DDBJ whole genome shotgun (WGS) entry which is preliminary data.</text>
</comment>